<evidence type="ECO:0000259" key="6">
    <source>
        <dbReference type="PROSITE" id="PS51767"/>
    </source>
</evidence>
<dbReference type="InterPro" id="IPR033121">
    <property type="entry name" value="PEPTIDASE_A1"/>
</dbReference>
<sequence>MFFAAFVASLSLFPTFSAAEPRHLPILQSGRRLSPQDHFAAAERTKARYGSSPALSRDKQRRGTSEEIDITNESTDQYYYIEISIGTPAQTFKVMVDSSSSDLWVGGTTCSSGCPSSVSLYDHTKSSTAVNGTTSITTTYGAGSVQGDVFTDIIRMGTYSVSQTGFGAYFQPVRGAQVPTMDPVVATKVSDSLIASPISGIIGFAFSGLAKAGTPFWQAVTASGQAAAPEMGFWLSRVLGTSNPKSEEPGGVFTFGGVNASLYSGDIDFRDLTGTTSTFWTLDLSAITVQGKAIAVTSSTKLAVFDTATTVIAGPPDDVKAIWAAVPGSSPSTVQNGFYQFPCDTNVNVSVSFGGRIWRISSVDMNIATLSANLCLGGIFALTPASSSSPAWIFGATFLKNVYTVFRQNPASVGFAELSTLAGGTGTPSSQSSGSASAPVSGSSSTSSIHSQNPGNPQDTPSGSPKKKSNTGIIIGGVVGGLGVIGLVVAFFIFRRRRQKTTRTEEKQHSSNLQSTPFSLVVDDPTKLDQSAGSPAHGLPTSPVAAQTQLSPVRRSHGTSTASASNDASLSSSTPPTLMSMKRAQAAAMPRYGDTHTAPDSVTRTDTGLQLTPGRPAGAQAPSSPAATTPDPVLQELQSLREEVRRLVAERHSEAPPSYDHHGD</sequence>
<dbReference type="PANTHER" id="PTHR47966">
    <property type="entry name" value="BETA-SITE APP-CLEAVING ENZYME, ISOFORM A-RELATED"/>
    <property type="match status" value="1"/>
</dbReference>
<accession>A0A8H6YH64</accession>
<keyword evidence="8" id="KW-1185">Reference proteome</keyword>
<evidence type="ECO:0000256" key="3">
    <source>
        <dbReference type="SAM" id="MobiDB-lite"/>
    </source>
</evidence>
<feature type="region of interest" description="Disordered" evidence="3">
    <location>
        <begin position="47"/>
        <end position="66"/>
    </location>
</feature>
<dbReference type="InterPro" id="IPR021109">
    <property type="entry name" value="Peptidase_aspartic_dom_sf"/>
</dbReference>
<dbReference type="OrthoDB" id="771136at2759"/>
<dbReference type="Proteomes" id="UP000620124">
    <property type="component" value="Unassembled WGS sequence"/>
</dbReference>
<feature type="transmembrane region" description="Helical" evidence="4">
    <location>
        <begin position="473"/>
        <end position="494"/>
    </location>
</feature>
<feature type="compositionally biased region" description="Low complexity" evidence="3">
    <location>
        <begin position="427"/>
        <end position="448"/>
    </location>
</feature>
<evidence type="ECO:0000256" key="4">
    <source>
        <dbReference type="SAM" id="Phobius"/>
    </source>
</evidence>
<feature type="compositionally biased region" description="Basic and acidic residues" evidence="3">
    <location>
        <begin position="56"/>
        <end position="65"/>
    </location>
</feature>
<comment type="similarity">
    <text evidence="1">Belongs to the peptidase A1 family.</text>
</comment>
<evidence type="ECO:0000256" key="2">
    <source>
        <dbReference type="PIRSR" id="PIRSR601461-1"/>
    </source>
</evidence>
<dbReference type="CDD" id="cd05471">
    <property type="entry name" value="pepsin_like"/>
    <property type="match status" value="1"/>
</dbReference>
<organism evidence="7 8">
    <name type="scientific">Mycena venus</name>
    <dbReference type="NCBI Taxonomy" id="2733690"/>
    <lineage>
        <taxon>Eukaryota</taxon>
        <taxon>Fungi</taxon>
        <taxon>Dikarya</taxon>
        <taxon>Basidiomycota</taxon>
        <taxon>Agaricomycotina</taxon>
        <taxon>Agaricomycetes</taxon>
        <taxon>Agaricomycetidae</taxon>
        <taxon>Agaricales</taxon>
        <taxon>Marasmiineae</taxon>
        <taxon>Mycenaceae</taxon>
        <taxon>Mycena</taxon>
    </lineage>
</organism>
<keyword evidence="4" id="KW-0812">Transmembrane</keyword>
<name>A0A8H6YH64_9AGAR</name>
<feature type="compositionally biased region" description="Polar residues" evidence="3">
    <location>
        <begin position="598"/>
        <end position="610"/>
    </location>
</feature>
<evidence type="ECO:0000256" key="1">
    <source>
        <dbReference type="ARBA" id="ARBA00007447"/>
    </source>
</evidence>
<feature type="active site" evidence="2">
    <location>
        <position position="306"/>
    </location>
</feature>
<dbReference type="InterPro" id="IPR034164">
    <property type="entry name" value="Pepsin-like_dom"/>
</dbReference>
<feature type="chain" id="PRO_5034971267" evidence="5">
    <location>
        <begin position="20"/>
        <end position="664"/>
    </location>
</feature>
<evidence type="ECO:0000313" key="7">
    <source>
        <dbReference type="EMBL" id="KAF7358221.1"/>
    </source>
</evidence>
<dbReference type="PANTHER" id="PTHR47966:SF6">
    <property type="entry name" value="PEPTIDASE A1 DOMAIN-CONTAINING PROTEIN"/>
    <property type="match status" value="1"/>
</dbReference>
<feature type="domain" description="Peptidase A1" evidence="6">
    <location>
        <begin position="79"/>
        <end position="416"/>
    </location>
</feature>
<feature type="region of interest" description="Disordered" evidence="3">
    <location>
        <begin position="500"/>
        <end position="633"/>
    </location>
</feature>
<dbReference type="AlphaFoldDB" id="A0A8H6YH64"/>
<feature type="compositionally biased region" description="Low complexity" evidence="3">
    <location>
        <begin position="559"/>
        <end position="581"/>
    </location>
</feature>
<dbReference type="Pfam" id="PF00026">
    <property type="entry name" value="Asp"/>
    <property type="match status" value="1"/>
</dbReference>
<keyword evidence="4" id="KW-0472">Membrane</keyword>
<dbReference type="GO" id="GO:0004190">
    <property type="term" value="F:aspartic-type endopeptidase activity"/>
    <property type="evidence" value="ECO:0007669"/>
    <property type="project" value="InterPro"/>
</dbReference>
<dbReference type="InterPro" id="IPR001461">
    <property type="entry name" value="Aspartic_peptidase_A1"/>
</dbReference>
<keyword evidence="5" id="KW-0732">Signal</keyword>
<dbReference type="GO" id="GO:0006508">
    <property type="term" value="P:proteolysis"/>
    <property type="evidence" value="ECO:0007669"/>
    <property type="project" value="UniProtKB-KW"/>
</dbReference>
<dbReference type="PRINTS" id="PR00792">
    <property type="entry name" value="PEPSIN"/>
</dbReference>
<evidence type="ECO:0000313" key="8">
    <source>
        <dbReference type="Proteomes" id="UP000620124"/>
    </source>
</evidence>
<dbReference type="EMBL" id="JACAZI010000006">
    <property type="protein sequence ID" value="KAF7358221.1"/>
    <property type="molecule type" value="Genomic_DNA"/>
</dbReference>
<keyword evidence="7" id="KW-0378">Hydrolase</keyword>
<dbReference type="SUPFAM" id="SSF50630">
    <property type="entry name" value="Acid proteases"/>
    <property type="match status" value="1"/>
</dbReference>
<protein>
    <submittedName>
        <fullName evidence="7">Acid protease</fullName>
    </submittedName>
</protein>
<dbReference type="Gene3D" id="2.40.70.10">
    <property type="entry name" value="Acid Proteases"/>
    <property type="match status" value="2"/>
</dbReference>
<feature type="signal peptide" evidence="5">
    <location>
        <begin position="1"/>
        <end position="19"/>
    </location>
</feature>
<feature type="active site" evidence="2">
    <location>
        <position position="97"/>
    </location>
</feature>
<reference evidence="7" key="1">
    <citation type="submission" date="2020-05" db="EMBL/GenBank/DDBJ databases">
        <title>Mycena genomes resolve the evolution of fungal bioluminescence.</title>
        <authorList>
            <person name="Tsai I.J."/>
        </authorList>
    </citation>
    <scope>NUCLEOTIDE SEQUENCE</scope>
    <source>
        <strain evidence="7">CCC161011</strain>
    </source>
</reference>
<feature type="compositionally biased region" description="Polar residues" evidence="3">
    <location>
        <begin position="449"/>
        <end position="463"/>
    </location>
</feature>
<gene>
    <name evidence="7" type="ORF">MVEN_00870800</name>
</gene>
<proteinExistence type="inferred from homology"/>
<feature type="compositionally biased region" description="Low complexity" evidence="3">
    <location>
        <begin position="613"/>
        <end position="630"/>
    </location>
</feature>
<dbReference type="PROSITE" id="PS51767">
    <property type="entry name" value="PEPTIDASE_A1"/>
    <property type="match status" value="1"/>
</dbReference>
<feature type="region of interest" description="Disordered" evidence="3">
    <location>
        <begin position="424"/>
        <end position="468"/>
    </location>
</feature>
<evidence type="ECO:0000256" key="5">
    <source>
        <dbReference type="SAM" id="SignalP"/>
    </source>
</evidence>
<comment type="caution">
    <text evidence="7">The sequence shown here is derived from an EMBL/GenBank/DDBJ whole genome shotgun (WGS) entry which is preliminary data.</text>
</comment>
<keyword evidence="7" id="KW-0645">Protease</keyword>
<keyword evidence="4" id="KW-1133">Transmembrane helix</keyword>